<feature type="non-terminal residue" evidence="2">
    <location>
        <position position="1"/>
    </location>
</feature>
<protein>
    <submittedName>
        <fullName evidence="2">Uncharacterized protein</fullName>
    </submittedName>
</protein>
<feature type="non-terminal residue" evidence="2">
    <location>
        <position position="109"/>
    </location>
</feature>
<evidence type="ECO:0000313" key="3">
    <source>
        <dbReference type="Proteomes" id="UP001159427"/>
    </source>
</evidence>
<gene>
    <name evidence="2" type="ORF">PEVE_00009446</name>
</gene>
<keyword evidence="3" id="KW-1185">Reference proteome</keyword>
<dbReference type="PANTHER" id="PTHR36191:SF4">
    <property type="entry name" value="VWFD DOMAIN-CONTAINING PROTEIN"/>
    <property type="match status" value="1"/>
</dbReference>
<reference evidence="2 3" key="1">
    <citation type="submission" date="2022-05" db="EMBL/GenBank/DDBJ databases">
        <authorList>
            <consortium name="Genoscope - CEA"/>
            <person name="William W."/>
        </authorList>
    </citation>
    <scope>NUCLEOTIDE SEQUENCE [LARGE SCALE GENOMIC DNA]</scope>
</reference>
<evidence type="ECO:0000313" key="2">
    <source>
        <dbReference type="EMBL" id="CAH3174215.1"/>
    </source>
</evidence>
<dbReference type="PANTHER" id="PTHR36191">
    <property type="entry name" value="ENDO/EXONUCLEASE/PHOSPHATASE DOMAIN-CONTAINING PROTEIN-RELATED"/>
    <property type="match status" value="1"/>
</dbReference>
<keyword evidence="1" id="KW-0732">Signal</keyword>
<organism evidence="2 3">
    <name type="scientific">Porites evermanni</name>
    <dbReference type="NCBI Taxonomy" id="104178"/>
    <lineage>
        <taxon>Eukaryota</taxon>
        <taxon>Metazoa</taxon>
        <taxon>Cnidaria</taxon>
        <taxon>Anthozoa</taxon>
        <taxon>Hexacorallia</taxon>
        <taxon>Scleractinia</taxon>
        <taxon>Fungiina</taxon>
        <taxon>Poritidae</taxon>
        <taxon>Porites</taxon>
    </lineage>
</organism>
<feature type="chain" id="PRO_5046850935" evidence="1">
    <location>
        <begin position="22"/>
        <end position="109"/>
    </location>
</feature>
<sequence>PHTSLWCACAWLACRPSFCKTTILANTTNTRLPSLPECLKLVLLDSDDRSMYYKTDDNTGLAKCDSSLQKSWYRFQGGTSDHMPTSYIDKLHCGTHAPGWLSGIHPSVS</sequence>
<dbReference type="Proteomes" id="UP001159427">
    <property type="component" value="Unassembled WGS sequence"/>
</dbReference>
<proteinExistence type="predicted"/>
<name>A0ABN8RA91_9CNID</name>
<accession>A0ABN8RA91</accession>
<feature type="signal peptide" evidence="1">
    <location>
        <begin position="1"/>
        <end position="21"/>
    </location>
</feature>
<evidence type="ECO:0000256" key="1">
    <source>
        <dbReference type="SAM" id="SignalP"/>
    </source>
</evidence>
<dbReference type="EMBL" id="CALNXI010001653">
    <property type="protein sequence ID" value="CAH3174215.1"/>
    <property type="molecule type" value="Genomic_DNA"/>
</dbReference>
<comment type="caution">
    <text evidence="2">The sequence shown here is derived from an EMBL/GenBank/DDBJ whole genome shotgun (WGS) entry which is preliminary data.</text>
</comment>